<keyword evidence="4 7" id="KW-0413">Isomerase</keyword>
<proteinExistence type="predicted"/>
<evidence type="ECO:0000313" key="8">
    <source>
        <dbReference type="Proteomes" id="UP001223683"/>
    </source>
</evidence>
<sequence>MMDFFFGDMQKIIIRVVLILLFPQVSIAESDNGASAVLCYAQQYMEQQSSSLIDKLNDKIGDEVDHGSGKQGEQSMLSGRSSGLLSANIVRQQRLILERQLKQLQLDKQTQQEQLLELSKKLESANILKTQLDSLQNQLKSQSEDFQQKLNTLADISALDKIELVKLQQAISRFESEGIKQGELIGGQNSIIKQVESDNRELKVSLLLIENEMKNVPTLNVGSLDKEDVRQNYASGVMIGRDIQASQTMLGINVDNRILLAGVRDALNHQVKINEKMLSDSLASIESNVNKMRLSMINVNKKAGADYLSSFEKRKGVQKDKSGFWYVIDHSGDGDLIGDGHSVVDLVVTEKLIDGTVIEDMDAKGSVISQPLDEYPRLFQSALRLMKNHSSMTLVVPSEMAYGDDGYAPKVPPGATMVYTLRVENIK</sequence>
<dbReference type="EMBL" id="CP118390">
    <property type="protein sequence ID" value="WDU89940.1"/>
    <property type="molecule type" value="Genomic_DNA"/>
</dbReference>
<dbReference type="EC" id="5.2.1.8" evidence="2 4"/>
<dbReference type="InterPro" id="IPR001179">
    <property type="entry name" value="PPIase_FKBP_dom"/>
</dbReference>
<dbReference type="Gene3D" id="3.10.50.40">
    <property type="match status" value="1"/>
</dbReference>
<dbReference type="InterPro" id="IPR046357">
    <property type="entry name" value="PPIase_dom_sf"/>
</dbReference>
<protein>
    <recommendedName>
        <fullName evidence="2 4">peptidylprolyl isomerase</fullName>
        <ecNumber evidence="2 4">5.2.1.8</ecNumber>
    </recommendedName>
</protein>
<evidence type="ECO:0000256" key="1">
    <source>
        <dbReference type="ARBA" id="ARBA00000971"/>
    </source>
</evidence>
<keyword evidence="3 4" id="KW-0697">Rotamase</keyword>
<feature type="domain" description="PPIase FKBP-type" evidence="6">
    <location>
        <begin position="341"/>
        <end position="427"/>
    </location>
</feature>
<keyword evidence="5" id="KW-0175">Coiled coil</keyword>
<dbReference type="InterPro" id="IPR036944">
    <property type="entry name" value="PPIase_FKBP_N_sf"/>
</dbReference>
<feature type="coiled-coil region" evidence="5">
    <location>
        <begin position="87"/>
        <end position="152"/>
    </location>
</feature>
<evidence type="ECO:0000256" key="5">
    <source>
        <dbReference type="SAM" id="Coils"/>
    </source>
</evidence>
<dbReference type="InterPro" id="IPR000774">
    <property type="entry name" value="PPIase_FKBP_N"/>
</dbReference>
<dbReference type="Pfam" id="PF00254">
    <property type="entry name" value="FKBP_C"/>
    <property type="match status" value="1"/>
</dbReference>
<evidence type="ECO:0000259" key="6">
    <source>
        <dbReference type="PROSITE" id="PS50059"/>
    </source>
</evidence>
<dbReference type="SUPFAM" id="SSF54534">
    <property type="entry name" value="FKBP-like"/>
    <property type="match status" value="1"/>
</dbReference>
<dbReference type="GeneID" id="72529046"/>
<organism evidence="7 8">
    <name type="scientific">Edwardsiella piscicida</name>
    <dbReference type="NCBI Taxonomy" id="1263550"/>
    <lineage>
        <taxon>Bacteria</taxon>
        <taxon>Pseudomonadati</taxon>
        <taxon>Pseudomonadota</taxon>
        <taxon>Gammaproteobacteria</taxon>
        <taxon>Enterobacterales</taxon>
        <taxon>Hafniaceae</taxon>
        <taxon>Edwardsiella</taxon>
    </lineage>
</organism>
<dbReference type="GO" id="GO:0003755">
    <property type="term" value="F:peptidyl-prolyl cis-trans isomerase activity"/>
    <property type="evidence" value="ECO:0007669"/>
    <property type="project" value="UniProtKB-KW"/>
</dbReference>
<reference evidence="7" key="1">
    <citation type="submission" date="2022-10" db="EMBL/GenBank/DDBJ databases">
        <title>Complete genome of Ep21-8.</title>
        <authorList>
            <person name="Kang Y.-R."/>
            <person name="Kim D.-H."/>
        </authorList>
    </citation>
    <scope>NUCLEOTIDE SEQUENCE</scope>
    <source>
        <strain evidence="7">Ep21-8</strain>
    </source>
</reference>
<evidence type="ECO:0000256" key="4">
    <source>
        <dbReference type="PROSITE-ProRule" id="PRU00277"/>
    </source>
</evidence>
<dbReference type="AlphaFoldDB" id="A0AAQ3C133"/>
<dbReference type="PROSITE" id="PS50059">
    <property type="entry name" value="FKBP_PPIASE"/>
    <property type="match status" value="1"/>
</dbReference>
<accession>A0AAQ3C133</accession>
<name>A0AAQ3C133_EDWPI</name>
<dbReference type="Proteomes" id="UP001223683">
    <property type="component" value="Chromosome"/>
</dbReference>
<evidence type="ECO:0000256" key="2">
    <source>
        <dbReference type="ARBA" id="ARBA00013194"/>
    </source>
</evidence>
<dbReference type="Gene3D" id="1.10.287.460">
    <property type="entry name" value="Peptidyl-prolyl cis-trans isomerase, FKBP-type, N-terminal domain"/>
    <property type="match status" value="1"/>
</dbReference>
<dbReference type="RefSeq" id="WP_226079093.1">
    <property type="nucleotide sequence ID" value="NC_013508.1"/>
</dbReference>
<evidence type="ECO:0000313" key="7">
    <source>
        <dbReference type="EMBL" id="WDU89940.1"/>
    </source>
</evidence>
<dbReference type="GO" id="GO:0006457">
    <property type="term" value="P:protein folding"/>
    <property type="evidence" value="ECO:0007669"/>
    <property type="project" value="InterPro"/>
</dbReference>
<comment type="catalytic activity">
    <reaction evidence="1 4">
        <text>[protein]-peptidylproline (omega=180) = [protein]-peptidylproline (omega=0)</text>
        <dbReference type="Rhea" id="RHEA:16237"/>
        <dbReference type="Rhea" id="RHEA-COMP:10747"/>
        <dbReference type="Rhea" id="RHEA-COMP:10748"/>
        <dbReference type="ChEBI" id="CHEBI:83833"/>
        <dbReference type="ChEBI" id="CHEBI:83834"/>
        <dbReference type="EC" id="5.2.1.8"/>
    </reaction>
</comment>
<gene>
    <name evidence="7" type="ORF">PWJ79_10760</name>
</gene>
<evidence type="ECO:0000256" key="3">
    <source>
        <dbReference type="ARBA" id="ARBA00023110"/>
    </source>
</evidence>
<dbReference type="Pfam" id="PF01346">
    <property type="entry name" value="FKBP_N"/>
    <property type="match status" value="1"/>
</dbReference>